<dbReference type="InterPro" id="IPR001584">
    <property type="entry name" value="Integrase_cat-core"/>
</dbReference>
<dbReference type="GO" id="GO:0003676">
    <property type="term" value="F:nucleic acid binding"/>
    <property type="evidence" value="ECO:0007669"/>
    <property type="project" value="InterPro"/>
</dbReference>
<feature type="coiled-coil region" evidence="3">
    <location>
        <begin position="1502"/>
        <end position="1529"/>
    </location>
</feature>
<dbReference type="InterPro" id="IPR013103">
    <property type="entry name" value="RVT_2"/>
</dbReference>
<dbReference type="PANTHER" id="PTHR42648">
    <property type="entry name" value="TRANSPOSASE, PUTATIVE-RELATED"/>
    <property type="match status" value="1"/>
</dbReference>
<gene>
    <name evidence="6" type="ORF">Tci_003539</name>
</gene>
<name>A0A6L2J423_TANCI</name>
<dbReference type="Gene3D" id="3.30.420.10">
    <property type="entry name" value="Ribonuclease H-like superfamily/Ribonuclease H"/>
    <property type="match status" value="1"/>
</dbReference>
<feature type="domain" description="Integrase catalytic" evidence="5">
    <location>
        <begin position="24"/>
        <end position="190"/>
    </location>
</feature>
<keyword evidence="3" id="KW-0175">Coiled coil</keyword>
<evidence type="ECO:0000256" key="3">
    <source>
        <dbReference type="SAM" id="Coils"/>
    </source>
</evidence>
<dbReference type="InterPro" id="IPR012337">
    <property type="entry name" value="RNaseH-like_sf"/>
</dbReference>
<feature type="region of interest" description="Disordered" evidence="4">
    <location>
        <begin position="228"/>
        <end position="282"/>
    </location>
</feature>
<reference evidence="6" key="1">
    <citation type="journal article" date="2019" name="Sci. Rep.">
        <title>Draft genome of Tanacetum cinerariifolium, the natural source of mosquito coil.</title>
        <authorList>
            <person name="Yamashiro T."/>
            <person name="Shiraishi A."/>
            <person name="Satake H."/>
            <person name="Nakayama K."/>
        </authorList>
    </citation>
    <scope>NUCLEOTIDE SEQUENCE</scope>
</reference>
<dbReference type="EMBL" id="BKCJ010000264">
    <property type="protein sequence ID" value="GEU31561.1"/>
    <property type="molecule type" value="Genomic_DNA"/>
</dbReference>
<evidence type="ECO:0000256" key="2">
    <source>
        <dbReference type="ARBA" id="ARBA00022801"/>
    </source>
</evidence>
<dbReference type="SUPFAM" id="SSF56672">
    <property type="entry name" value="DNA/RNA polymerases"/>
    <property type="match status" value="1"/>
</dbReference>
<dbReference type="PROSITE" id="PS50994">
    <property type="entry name" value="INTEGRASE"/>
    <property type="match status" value="1"/>
</dbReference>
<dbReference type="Pfam" id="PF00665">
    <property type="entry name" value="rve"/>
    <property type="match status" value="1"/>
</dbReference>
<sequence>MITLVLLVGKASNIASCKTKPLSSVNQPLHRLHMDLFGPTFVKSLDKKIYCLVVTDDYSRFTWVFFLATKDETSPILKTFITGLENQFSLKVKVIRSDNGTEFKNNDLNQFCGMKGIKREFSVPRNPQQNGIAERKNRTIIEAARTILADSLLPIPFWAEAVNTACYVQNRVLVTKPHNKTPYELLHGRTPSSGPTWLFDIDTLTKTMNYQPVTASNQSNPNAGVQEQFDAEKAREENTAFDEKEPEFEGRKRESKVNVSLSISAQSKKHDDKTKKEAKGKSPIESLIRYRNLSVEFEDFSDNIINEDNAVGILVPAVGQFSSNSTNTFSVAGPSNVAAKLEDITYSDDEEDVGAEANFNNLETSITVSLIPTTRVHKDHPMTQIIGDLSSATQTMIMTRVAKDQGGLSHINNDDFHTCMFACFLLQEEPKRVHQALKDLSWIEAMQEELLQFKMQKVWVLVDLPYGKRAIGTKWAFRNKKDERDIVVRNKARLVTEGHTQDEGIDYEEVFAPVANIKAIRLFLAYASFMGFMVYQMDVKSAFLYGTIEEEVYVCQPLGFKDPGHLDKVYKVVKVLSGLHQAPRAWYETLANYLLENGFQKGMIDQTLLIKRQKGDILSVQIYVDDIIFGLTNKDLCKAFEKLMKDKFQMSSIRELTFFLGLQVKQKEYRIFISQDKYVAEILRNFGLKDGKSASTPIDTKKPLLKDPDGKDVDVHTYRSMIGLLMYLTSSRPDIMFAVYACDCFQVTPKALHLHAVKKIFRYLKGKPHLGLWYLKDSPFNLVSYSDSDYAGASLDRKSTIRECQFLGCRLIYWQCKKQRVVATSSTEAVYVAAASCYAQFLWIQNQLLDYGHILLDYIFLGFGLTMQVALSGMESLKTMLHVTNILRVNTPRCDEERLELMELTVFCYQVLKKLELELVLLTYKFLLLGLFTAVSLNVYAVSSIKYALTVNTNIYVSCIKQFWTTVAVKKVNDVTRLQALVDKMKVVVTEAAIRDVLRLDDAEGVECLPNEEIFTELARMGYEKPFTKLTFYKAFLSSQWKFLIHTILQCMSAKRTSWNEFSSSMASTVICLSTGRKFNFSKYIFNSLVRNVDSPTKFYMYPRFLQLMIRAQVGDLSSHSTKYTSPALTQKVFANMRRVGKGFFRVDTPLFEGMLVVKEVDGGDADEVHVKDVNVAGVTEGAASVADDEVNVVVDEPSTPSPTPPTPPPQPSQDQHSTSQPNGQMYKPNKKRGIIANIDADEDVVLEDAKDVADVEESTADLGRQAESQAKIYKIDLEHAKKVLSMQEEESKPAKLQEIVDVVPTAKIITEVVTTAITTITTADASILAATIDAAPTLTTTPSKRRKGVVIRDPEETTTTSTIIHSEAKSKDKGKGISVEEPKPLKKQAQIKQDERYARELEEELNKNIDWDEVIDHVHKKEKEDNDVKRYQALKRKPQTEAQARKNMMIYLKNVVGFKMDHFKRMSYDDIRPIFKQKFNSNVAFLLKIKEQIDEEESRALKRLSESQEDKALKKQKLDEEVEELKRHLQIVPNDEDDVYTEATPLALKVPVVDYKIYNENNKPYYKIKRADGSHQLYLSFLSLLRNFDREDLEALWRLIKE</sequence>
<feature type="compositionally biased region" description="Basic and acidic residues" evidence="4">
    <location>
        <begin position="268"/>
        <end position="282"/>
    </location>
</feature>
<feature type="compositionally biased region" description="Basic and acidic residues" evidence="4">
    <location>
        <begin position="230"/>
        <end position="256"/>
    </location>
</feature>
<dbReference type="CDD" id="cd09272">
    <property type="entry name" value="RNase_HI_RT_Ty1"/>
    <property type="match status" value="1"/>
</dbReference>
<feature type="compositionally biased region" description="Pro residues" evidence="4">
    <location>
        <begin position="1200"/>
        <end position="1212"/>
    </location>
</feature>
<dbReference type="GO" id="GO:0016787">
    <property type="term" value="F:hydrolase activity"/>
    <property type="evidence" value="ECO:0007669"/>
    <property type="project" value="UniProtKB-KW"/>
</dbReference>
<evidence type="ECO:0000256" key="4">
    <source>
        <dbReference type="SAM" id="MobiDB-lite"/>
    </source>
</evidence>
<dbReference type="InterPro" id="IPR036397">
    <property type="entry name" value="RNaseH_sf"/>
</dbReference>
<proteinExistence type="predicted"/>
<evidence type="ECO:0000313" key="6">
    <source>
        <dbReference type="EMBL" id="GEU31561.1"/>
    </source>
</evidence>
<accession>A0A6L2J423</accession>
<keyword evidence="1" id="KW-0479">Metal-binding</keyword>
<feature type="compositionally biased region" description="Polar residues" evidence="4">
    <location>
        <begin position="257"/>
        <end position="266"/>
    </location>
</feature>
<protein>
    <submittedName>
        <fullName evidence="6">Putative ribonuclease H-like domain-containing protein</fullName>
    </submittedName>
</protein>
<evidence type="ECO:0000259" key="5">
    <source>
        <dbReference type="PROSITE" id="PS50994"/>
    </source>
</evidence>
<comment type="caution">
    <text evidence="6">The sequence shown here is derived from an EMBL/GenBank/DDBJ whole genome shotgun (WGS) entry which is preliminary data.</text>
</comment>
<organism evidence="6">
    <name type="scientific">Tanacetum cinerariifolium</name>
    <name type="common">Dalmatian daisy</name>
    <name type="synonym">Chrysanthemum cinerariifolium</name>
    <dbReference type="NCBI Taxonomy" id="118510"/>
    <lineage>
        <taxon>Eukaryota</taxon>
        <taxon>Viridiplantae</taxon>
        <taxon>Streptophyta</taxon>
        <taxon>Embryophyta</taxon>
        <taxon>Tracheophyta</taxon>
        <taxon>Spermatophyta</taxon>
        <taxon>Magnoliopsida</taxon>
        <taxon>eudicotyledons</taxon>
        <taxon>Gunneridae</taxon>
        <taxon>Pentapetalae</taxon>
        <taxon>asterids</taxon>
        <taxon>campanulids</taxon>
        <taxon>Asterales</taxon>
        <taxon>Asteraceae</taxon>
        <taxon>Asteroideae</taxon>
        <taxon>Anthemideae</taxon>
        <taxon>Anthemidinae</taxon>
        <taxon>Tanacetum</taxon>
    </lineage>
</organism>
<feature type="region of interest" description="Disordered" evidence="4">
    <location>
        <begin position="1195"/>
        <end position="1231"/>
    </location>
</feature>
<dbReference type="GO" id="GO:0046872">
    <property type="term" value="F:metal ion binding"/>
    <property type="evidence" value="ECO:0007669"/>
    <property type="project" value="UniProtKB-KW"/>
</dbReference>
<evidence type="ECO:0000256" key="1">
    <source>
        <dbReference type="ARBA" id="ARBA00022723"/>
    </source>
</evidence>
<feature type="compositionally biased region" description="Low complexity" evidence="4">
    <location>
        <begin position="1213"/>
        <end position="1222"/>
    </location>
</feature>
<dbReference type="Pfam" id="PF07727">
    <property type="entry name" value="RVT_2"/>
    <property type="match status" value="1"/>
</dbReference>
<dbReference type="InterPro" id="IPR039537">
    <property type="entry name" value="Retrotran_Ty1/copia-like"/>
</dbReference>
<dbReference type="PANTHER" id="PTHR42648:SF32">
    <property type="entry name" value="RIBONUCLEASE H-LIKE DOMAIN, GAG-PRE-INTEGRASE DOMAIN PROTEIN-RELATED"/>
    <property type="match status" value="1"/>
</dbReference>
<dbReference type="SUPFAM" id="SSF53098">
    <property type="entry name" value="Ribonuclease H-like"/>
    <property type="match status" value="1"/>
</dbReference>
<dbReference type="GO" id="GO:0015074">
    <property type="term" value="P:DNA integration"/>
    <property type="evidence" value="ECO:0007669"/>
    <property type="project" value="InterPro"/>
</dbReference>
<keyword evidence="2" id="KW-0378">Hydrolase</keyword>
<dbReference type="InterPro" id="IPR043502">
    <property type="entry name" value="DNA/RNA_pol_sf"/>
</dbReference>